<evidence type="ECO:0000256" key="1">
    <source>
        <dbReference type="ARBA" id="ARBA00004127"/>
    </source>
</evidence>
<feature type="transmembrane region" description="Helical" evidence="7">
    <location>
        <begin position="55"/>
        <end position="76"/>
    </location>
</feature>
<dbReference type="RefSeq" id="WP_024565041.1">
    <property type="nucleotide sequence ID" value="NZ_CP007547.1"/>
</dbReference>
<dbReference type="PANTHER" id="PTHR21624">
    <property type="entry name" value="STEROL DESATURASE-RELATED PROTEIN"/>
    <property type="match status" value="1"/>
</dbReference>
<accession>A0A077EHX2</accession>
<evidence type="ECO:0000256" key="4">
    <source>
        <dbReference type="ARBA" id="ARBA00023002"/>
    </source>
</evidence>
<evidence type="ECO:0000256" key="3">
    <source>
        <dbReference type="ARBA" id="ARBA00022989"/>
    </source>
</evidence>
<dbReference type="GO" id="GO:0050479">
    <property type="term" value="F:glyceryl-ether monooxygenase activity"/>
    <property type="evidence" value="ECO:0007669"/>
    <property type="project" value="TreeGrafter"/>
</dbReference>
<evidence type="ECO:0000256" key="6">
    <source>
        <dbReference type="ARBA" id="ARBA00023136"/>
    </source>
</evidence>
<organism evidence="9 10">
    <name type="scientific">Elizabethkingia anophelis NUHP1</name>
    <dbReference type="NCBI Taxonomy" id="1338011"/>
    <lineage>
        <taxon>Bacteria</taxon>
        <taxon>Pseudomonadati</taxon>
        <taxon>Bacteroidota</taxon>
        <taxon>Flavobacteriia</taxon>
        <taxon>Flavobacteriales</taxon>
        <taxon>Weeksellaceae</taxon>
        <taxon>Elizabethkingia</taxon>
    </lineage>
</organism>
<dbReference type="InterPro" id="IPR006694">
    <property type="entry name" value="Fatty_acid_hydroxylase"/>
</dbReference>
<dbReference type="GO" id="GO:0016020">
    <property type="term" value="C:membrane"/>
    <property type="evidence" value="ECO:0007669"/>
    <property type="project" value="GOC"/>
</dbReference>
<dbReference type="Proteomes" id="UP000028933">
    <property type="component" value="Chromosome"/>
</dbReference>
<dbReference type="GO" id="GO:0012505">
    <property type="term" value="C:endomembrane system"/>
    <property type="evidence" value="ECO:0007669"/>
    <property type="project" value="UniProtKB-SubCell"/>
</dbReference>
<evidence type="ECO:0000256" key="2">
    <source>
        <dbReference type="ARBA" id="ARBA00022692"/>
    </source>
</evidence>
<gene>
    <name evidence="9" type="ORF">BD94_1370</name>
</gene>
<sequence length="323" mass="38473">MIDWNNLFTENGQGVVYTWAAPIHLTVILGEMIYSHFNKEKLYETKDTITNVYLALLNYGLDLLMKAFAMGVMFFFYHYRLFTWEENAWYWIAVFLLQDFAYYVLHLVDHKSRVFWAVHITHHNSELFNISTGFRSSVFEPLYRYMFFSPLAFLGFNPWHIMVVYAIVQVYGTWVHTKTIKNMGILEYILVTPSHHRVHHACNIRYLDKNMGMMLIIWDKLFGTFEKEDPELPVKYGIYPKAKDRGPINVVFYEWKKLARDLTQPNLSMMDRFRYIFYSPGWRHDGTGKTVKDYQRAELKRRQRKAAEMAAKNDENEAIKKVS</sequence>
<feature type="transmembrane region" description="Helical" evidence="7">
    <location>
        <begin position="88"/>
        <end position="105"/>
    </location>
</feature>
<feature type="transmembrane region" description="Helical" evidence="7">
    <location>
        <begin position="145"/>
        <end position="168"/>
    </location>
</feature>
<proteinExistence type="predicted"/>
<feature type="transmembrane region" description="Helical" evidence="7">
    <location>
        <begin position="16"/>
        <end position="34"/>
    </location>
</feature>
<dbReference type="PANTHER" id="PTHR21624:SF1">
    <property type="entry name" value="ALKYLGLYCEROL MONOOXYGENASE"/>
    <property type="match status" value="1"/>
</dbReference>
<reference evidence="9" key="2">
    <citation type="journal article" date="2015" name="Genome Biol. Evol.">
        <title>Complete Genome Sequence and Transcriptomic Analysis of the Novel Pathogen Elizabethkingia anophelis in Response to Oxidative Stress.</title>
        <authorList>
            <person name="Li Y."/>
            <person name="Liu Y."/>
            <person name="Chew S.C."/>
            <person name="Tay M."/>
            <person name="Salido M.M."/>
            <person name="Teo J."/>
            <person name="Lauro F.M."/>
            <person name="Givskov M."/>
            <person name="Yang L."/>
        </authorList>
    </citation>
    <scope>NUCLEOTIDE SEQUENCE</scope>
    <source>
        <strain evidence="9">NUHP1</strain>
    </source>
</reference>
<dbReference type="STRING" id="1338011.BD94_1370"/>
<keyword evidence="3 7" id="KW-1133">Transmembrane helix</keyword>
<dbReference type="GO" id="GO:0008610">
    <property type="term" value="P:lipid biosynthetic process"/>
    <property type="evidence" value="ECO:0007669"/>
    <property type="project" value="InterPro"/>
</dbReference>
<evidence type="ECO:0000313" key="9">
    <source>
        <dbReference type="EMBL" id="AIL45145.1"/>
    </source>
</evidence>
<evidence type="ECO:0000256" key="7">
    <source>
        <dbReference type="SAM" id="Phobius"/>
    </source>
</evidence>
<protein>
    <submittedName>
        <fullName evidence="9">Sterol desaturase</fullName>
    </submittedName>
</protein>
<dbReference type="Pfam" id="PF04116">
    <property type="entry name" value="FA_hydroxylase"/>
    <property type="match status" value="1"/>
</dbReference>
<dbReference type="eggNOG" id="COG3000">
    <property type="taxonomic scope" value="Bacteria"/>
</dbReference>
<keyword evidence="2 7" id="KW-0812">Transmembrane</keyword>
<dbReference type="GO" id="GO:0006643">
    <property type="term" value="P:membrane lipid metabolic process"/>
    <property type="evidence" value="ECO:0007669"/>
    <property type="project" value="TreeGrafter"/>
</dbReference>
<evidence type="ECO:0000313" key="10">
    <source>
        <dbReference type="Proteomes" id="UP000028933"/>
    </source>
</evidence>
<keyword evidence="5" id="KW-0443">Lipid metabolism</keyword>
<dbReference type="AlphaFoldDB" id="A0A077EHX2"/>
<dbReference type="KEGG" id="eao:BD94_1370"/>
<dbReference type="HOGENOM" id="CLU_033631_1_1_10"/>
<reference evidence="9" key="1">
    <citation type="journal article" date="2013" name="Lancet">
        <title>First case of E anophelis outbreak in an intensive-care unit.</title>
        <authorList>
            <person name="Teo J."/>
            <person name="Tan S.Y."/>
            <person name="Tay M."/>
            <person name="Ding Y."/>
            <person name="Kjelleberg S."/>
            <person name="Givskov M."/>
            <person name="Lin R.T."/>
            <person name="Yang L."/>
        </authorList>
    </citation>
    <scope>NUCLEOTIDE SEQUENCE [LARGE SCALE GENOMIC DNA]</scope>
    <source>
        <strain evidence="9">NUHP1</strain>
    </source>
</reference>
<dbReference type="InterPro" id="IPR051689">
    <property type="entry name" value="Sterol_desaturase/TMEM195"/>
</dbReference>
<dbReference type="EMBL" id="CP007547">
    <property type="protein sequence ID" value="AIL45145.1"/>
    <property type="molecule type" value="Genomic_DNA"/>
</dbReference>
<keyword evidence="4" id="KW-0560">Oxidoreductase</keyword>
<name>A0A077EHX2_9FLAO</name>
<dbReference type="GO" id="GO:0005506">
    <property type="term" value="F:iron ion binding"/>
    <property type="evidence" value="ECO:0007669"/>
    <property type="project" value="InterPro"/>
</dbReference>
<keyword evidence="6 7" id="KW-0472">Membrane</keyword>
<evidence type="ECO:0000259" key="8">
    <source>
        <dbReference type="Pfam" id="PF04116"/>
    </source>
</evidence>
<comment type="subcellular location">
    <subcellularLocation>
        <location evidence="1">Endomembrane system</location>
        <topology evidence="1">Multi-pass membrane protein</topology>
    </subcellularLocation>
</comment>
<feature type="domain" description="Fatty acid hydroxylase" evidence="8">
    <location>
        <begin position="91"/>
        <end position="224"/>
    </location>
</feature>
<evidence type="ECO:0000256" key="5">
    <source>
        <dbReference type="ARBA" id="ARBA00023098"/>
    </source>
</evidence>